<reference evidence="5 6" key="1">
    <citation type="submission" date="2023-07" db="EMBL/GenBank/DDBJ databases">
        <title>Functional and genomic diversity of the sorghum phyllosphere microbiome.</title>
        <authorList>
            <person name="Shade A."/>
        </authorList>
    </citation>
    <scope>NUCLEOTIDE SEQUENCE [LARGE SCALE GENOMIC DNA]</scope>
    <source>
        <strain evidence="5 6">SORGH_AS_1064</strain>
    </source>
</reference>
<evidence type="ECO:0000256" key="3">
    <source>
        <dbReference type="ARBA" id="ARBA00023163"/>
    </source>
</evidence>
<organism evidence="5 6">
    <name type="scientific">Chryseobacterium camelliae</name>
    <dbReference type="NCBI Taxonomy" id="1265445"/>
    <lineage>
        <taxon>Bacteria</taxon>
        <taxon>Pseudomonadati</taxon>
        <taxon>Bacteroidota</taxon>
        <taxon>Flavobacteriia</taxon>
        <taxon>Flavobacteriales</taxon>
        <taxon>Weeksellaceae</taxon>
        <taxon>Chryseobacterium group</taxon>
        <taxon>Chryseobacterium</taxon>
    </lineage>
</organism>
<keyword evidence="1" id="KW-0805">Transcription regulation</keyword>
<dbReference type="Gene3D" id="1.10.10.60">
    <property type="entry name" value="Homeodomain-like"/>
    <property type="match status" value="2"/>
</dbReference>
<sequence>MKKLSEKKILFCSEDIRIQSYTDRSADYYMKSDALESRSGFTLLFLLSNDIHLEAPDCRTSFRFGKNQYILHFLEQESKAELWTENQTVLEYLQIDIDYQYMLHLIQPAPDSESADILERLIKNRFIFLHQQTPPSITVEMHMIIKEIVGYSKKGVLQKLFIEAKVIKLLMLILEQFSEKDSTDIFPGTPETVKKYIDDHYHTHLRTEDIARLIGINQNTIRKEFKSRYHITVSDYIAELRMLKAKKMIIDRKVMIKEIAIECGYEYVQNFTRAFKKKFGISPEKLRNE</sequence>
<dbReference type="PROSITE" id="PS00041">
    <property type="entry name" value="HTH_ARAC_FAMILY_1"/>
    <property type="match status" value="1"/>
</dbReference>
<evidence type="ECO:0000313" key="5">
    <source>
        <dbReference type="EMBL" id="MDQ1098043.1"/>
    </source>
</evidence>
<dbReference type="InterPro" id="IPR020449">
    <property type="entry name" value="Tscrpt_reg_AraC-type_HTH"/>
</dbReference>
<accession>A0ABU0TP49</accession>
<dbReference type="Proteomes" id="UP001225072">
    <property type="component" value="Unassembled WGS sequence"/>
</dbReference>
<evidence type="ECO:0000259" key="4">
    <source>
        <dbReference type="PROSITE" id="PS01124"/>
    </source>
</evidence>
<keyword evidence="6" id="KW-1185">Reference proteome</keyword>
<keyword evidence="2" id="KW-0238">DNA-binding</keyword>
<dbReference type="InterPro" id="IPR018060">
    <property type="entry name" value="HTH_AraC"/>
</dbReference>
<dbReference type="Pfam" id="PF12833">
    <property type="entry name" value="HTH_18"/>
    <property type="match status" value="1"/>
</dbReference>
<dbReference type="PANTHER" id="PTHR43280:SF2">
    <property type="entry name" value="HTH-TYPE TRANSCRIPTIONAL REGULATOR EXSA"/>
    <property type="match status" value="1"/>
</dbReference>
<protein>
    <submittedName>
        <fullName evidence="5">AraC-like DNA-binding protein</fullName>
    </submittedName>
</protein>
<dbReference type="RefSeq" id="WP_307452012.1">
    <property type="nucleotide sequence ID" value="NZ_JAUTAL010000001.1"/>
</dbReference>
<dbReference type="EMBL" id="JAUTAL010000001">
    <property type="protein sequence ID" value="MDQ1098043.1"/>
    <property type="molecule type" value="Genomic_DNA"/>
</dbReference>
<dbReference type="PRINTS" id="PR00032">
    <property type="entry name" value="HTHARAC"/>
</dbReference>
<gene>
    <name evidence="5" type="ORF">QE404_003190</name>
</gene>
<feature type="domain" description="HTH araC/xylS-type" evidence="4">
    <location>
        <begin position="191"/>
        <end position="289"/>
    </location>
</feature>
<dbReference type="SUPFAM" id="SSF46689">
    <property type="entry name" value="Homeodomain-like"/>
    <property type="match status" value="2"/>
</dbReference>
<comment type="caution">
    <text evidence="5">The sequence shown here is derived from an EMBL/GenBank/DDBJ whole genome shotgun (WGS) entry which is preliminary data.</text>
</comment>
<dbReference type="SMART" id="SM00342">
    <property type="entry name" value="HTH_ARAC"/>
    <property type="match status" value="1"/>
</dbReference>
<name>A0ABU0TP49_9FLAO</name>
<dbReference type="PROSITE" id="PS01124">
    <property type="entry name" value="HTH_ARAC_FAMILY_2"/>
    <property type="match status" value="1"/>
</dbReference>
<evidence type="ECO:0000256" key="2">
    <source>
        <dbReference type="ARBA" id="ARBA00023125"/>
    </source>
</evidence>
<dbReference type="InterPro" id="IPR009057">
    <property type="entry name" value="Homeodomain-like_sf"/>
</dbReference>
<evidence type="ECO:0000256" key="1">
    <source>
        <dbReference type="ARBA" id="ARBA00023015"/>
    </source>
</evidence>
<proteinExistence type="predicted"/>
<evidence type="ECO:0000313" key="6">
    <source>
        <dbReference type="Proteomes" id="UP001225072"/>
    </source>
</evidence>
<dbReference type="InterPro" id="IPR018062">
    <property type="entry name" value="HTH_AraC-typ_CS"/>
</dbReference>
<dbReference type="PANTHER" id="PTHR43280">
    <property type="entry name" value="ARAC-FAMILY TRANSCRIPTIONAL REGULATOR"/>
    <property type="match status" value="1"/>
</dbReference>
<keyword evidence="3" id="KW-0804">Transcription</keyword>